<evidence type="ECO:0000256" key="3">
    <source>
        <dbReference type="ARBA" id="ARBA00023125"/>
    </source>
</evidence>
<dbReference type="Proteomes" id="UP001386437">
    <property type="component" value="Unassembled WGS sequence"/>
</dbReference>
<dbReference type="PROSITE" id="PS01081">
    <property type="entry name" value="HTH_TETR_1"/>
    <property type="match status" value="1"/>
</dbReference>
<dbReference type="InterPro" id="IPR023772">
    <property type="entry name" value="DNA-bd_HTH_TetR-type_CS"/>
</dbReference>
<dbReference type="SUPFAM" id="SSF48498">
    <property type="entry name" value="Tetracyclin repressor-like, C-terminal domain"/>
    <property type="match status" value="1"/>
</dbReference>
<sequence length="211" mass="23554">MVRRTKEEAQETRTRILDAAEQVFFEKGVSRTSLADIAQTAGVTRGAIYWHFANKGDLFTEMFDRVLLPLDELKAASIDPNEADPLGRLIDICTVCLRDTANDPHRRRVFDILFHKCEFVEEMGPVMARYQNVVREALTSIQAGMRNAISKGQLPADMNVPVAASMVHAFISGSLRDMLFVPDAFDFGQHARQMVDGLIDALRSPALRMGA</sequence>
<evidence type="ECO:0000313" key="7">
    <source>
        <dbReference type="EMBL" id="MEI6002808.1"/>
    </source>
</evidence>
<dbReference type="InterPro" id="IPR036271">
    <property type="entry name" value="Tet_transcr_reg_TetR-rel_C_sf"/>
</dbReference>
<keyword evidence="4" id="KW-0804">Transcription</keyword>
<evidence type="ECO:0000256" key="1">
    <source>
        <dbReference type="ARBA" id="ARBA00022491"/>
    </source>
</evidence>
<dbReference type="PANTHER" id="PTHR30055">
    <property type="entry name" value="HTH-TYPE TRANSCRIPTIONAL REGULATOR RUTR"/>
    <property type="match status" value="1"/>
</dbReference>
<name>A0ABU8J4A5_9BURK</name>
<protein>
    <submittedName>
        <fullName evidence="7">TetR family transcriptional regulator</fullName>
    </submittedName>
</protein>
<keyword evidence="3 5" id="KW-0238">DNA-binding</keyword>
<keyword evidence="1" id="KW-0678">Repressor</keyword>
<dbReference type="InterPro" id="IPR013572">
    <property type="entry name" value="Tscrpt_reg_MAATS_C"/>
</dbReference>
<gene>
    <name evidence="7" type="ORF">H3V53_38660</name>
</gene>
<comment type="caution">
    <text evidence="7">The sequence shown here is derived from an EMBL/GenBank/DDBJ whole genome shotgun (WGS) entry which is preliminary data.</text>
</comment>
<reference evidence="7 8" key="1">
    <citation type="journal article" date="2022" name="Arch. Microbiol.">
        <title>Paraburkholderia bengalensis sp. nov. isolated from roots of Oryza sativa, IR64.</title>
        <authorList>
            <person name="Nag P."/>
            <person name="Mondal N."/>
            <person name="Sarkar J."/>
            <person name="Das S."/>
        </authorList>
    </citation>
    <scope>NUCLEOTIDE SEQUENCE [LARGE SCALE GENOMIC DNA]</scope>
    <source>
        <strain evidence="7 8">IR64_4_BI</strain>
    </source>
</reference>
<dbReference type="Pfam" id="PF08361">
    <property type="entry name" value="TetR_C_2"/>
    <property type="match status" value="1"/>
</dbReference>
<dbReference type="RefSeq" id="WP_336602400.1">
    <property type="nucleotide sequence ID" value="NZ_JACFYJ010000134.1"/>
</dbReference>
<dbReference type="PROSITE" id="PS50977">
    <property type="entry name" value="HTH_TETR_2"/>
    <property type="match status" value="1"/>
</dbReference>
<evidence type="ECO:0000256" key="2">
    <source>
        <dbReference type="ARBA" id="ARBA00023015"/>
    </source>
</evidence>
<feature type="domain" description="HTH tetR-type" evidence="6">
    <location>
        <begin position="10"/>
        <end position="70"/>
    </location>
</feature>
<dbReference type="EMBL" id="JACFYJ010000134">
    <property type="protein sequence ID" value="MEI6002808.1"/>
    <property type="molecule type" value="Genomic_DNA"/>
</dbReference>
<feature type="DNA-binding region" description="H-T-H motif" evidence="5">
    <location>
        <begin position="33"/>
        <end position="52"/>
    </location>
</feature>
<organism evidence="7 8">
    <name type="scientific">Paraburkholderia bengalensis</name>
    <dbReference type="NCBI Taxonomy" id="2747562"/>
    <lineage>
        <taxon>Bacteria</taxon>
        <taxon>Pseudomonadati</taxon>
        <taxon>Pseudomonadota</taxon>
        <taxon>Betaproteobacteria</taxon>
        <taxon>Burkholderiales</taxon>
        <taxon>Burkholderiaceae</taxon>
        <taxon>Paraburkholderia</taxon>
    </lineage>
</organism>
<dbReference type="InterPro" id="IPR050109">
    <property type="entry name" value="HTH-type_TetR-like_transc_reg"/>
</dbReference>
<dbReference type="Gene3D" id="1.10.357.10">
    <property type="entry name" value="Tetracycline Repressor, domain 2"/>
    <property type="match status" value="1"/>
</dbReference>
<dbReference type="SUPFAM" id="SSF46689">
    <property type="entry name" value="Homeodomain-like"/>
    <property type="match status" value="1"/>
</dbReference>
<evidence type="ECO:0000256" key="4">
    <source>
        <dbReference type="ARBA" id="ARBA00023163"/>
    </source>
</evidence>
<dbReference type="InterPro" id="IPR009057">
    <property type="entry name" value="Homeodomain-like_sf"/>
</dbReference>
<keyword evidence="8" id="KW-1185">Reference proteome</keyword>
<accession>A0ABU8J4A5</accession>
<evidence type="ECO:0000313" key="8">
    <source>
        <dbReference type="Proteomes" id="UP001386437"/>
    </source>
</evidence>
<dbReference type="InterPro" id="IPR001647">
    <property type="entry name" value="HTH_TetR"/>
</dbReference>
<evidence type="ECO:0000259" key="6">
    <source>
        <dbReference type="PROSITE" id="PS50977"/>
    </source>
</evidence>
<dbReference type="Pfam" id="PF00440">
    <property type="entry name" value="TetR_N"/>
    <property type="match status" value="1"/>
</dbReference>
<dbReference type="PANTHER" id="PTHR30055:SF240">
    <property type="entry name" value="HTH-TYPE TRANSCRIPTIONAL REGULATOR ACRR"/>
    <property type="match status" value="1"/>
</dbReference>
<proteinExistence type="predicted"/>
<keyword evidence="2" id="KW-0805">Transcription regulation</keyword>
<evidence type="ECO:0000256" key="5">
    <source>
        <dbReference type="PROSITE-ProRule" id="PRU00335"/>
    </source>
</evidence>
<dbReference type="PRINTS" id="PR00455">
    <property type="entry name" value="HTHTETR"/>
</dbReference>